<feature type="region of interest" description="Disordered" evidence="7">
    <location>
        <begin position="151"/>
        <end position="224"/>
    </location>
</feature>
<dbReference type="GO" id="GO:0005524">
    <property type="term" value="F:ATP binding"/>
    <property type="evidence" value="ECO:0007669"/>
    <property type="project" value="UniProtKB-UniRule"/>
</dbReference>
<evidence type="ECO:0000256" key="3">
    <source>
        <dbReference type="ARBA" id="ARBA00022741"/>
    </source>
</evidence>
<comment type="similarity">
    <text evidence="1">Belongs to the protein kinase superfamily. STE Ser/Thr protein kinase family. MAP kinase kinase kinase subfamily.</text>
</comment>
<dbReference type="InterPro" id="IPR050538">
    <property type="entry name" value="MAP_kinase_kinase_kinase"/>
</dbReference>
<keyword evidence="2" id="KW-0808">Transferase</keyword>
<feature type="domain" description="Protein kinase" evidence="9">
    <location>
        <begin position="273"/>
        <end position="541"/>
    </location>
</feature>
<feature type="binding site" evidence="6">
    <location>
        <position position="302"/>
    </location>
    <ligand>
        <name>ATP</name>
        <dbReference type="ChEBI" id="CHEBI:30616"/>
    </ligand>
</feature>
<dbReference type="CDD" id="cd05992">
    <property type="entry name" value="PB1"/>
    <property type="match status" value="1"/>
</dbReference>
<dbReference type="AlphaFoldDB" id="A0A7S4FWJ7"/>
<dbReference type="Gene3D" id="1.10.510.10">
    <property type="entry name" value="Transferase(Phosphotransferase) domain 1"/>
    <property type="match status" value="1"/>
</dbReference>
<feature type="compositionally biased region" description="Low complexity" evidence="7">
    <location>
        <begin position="154"/>
        <end position="166"/>
    </location>
</feature>
<evidence type="ECO:0000256" key="8">
    <source>
        <dbReference type="SAM" id="Phobius"/>
    </source>
</evidence>
<organism evidence="10">
    <name type="scientific">Eutreptiella gymnastica</name>
    <dbReference type="NCBI Taxonomy" id="73025"/>
    <lineage>
        <taxon>Eukaryota</taxon>
        <taxon>Discoba</taxon>
        <taxon>Euglenozoa</taxon>
        <taxon>Euglenida</taxon>
        <taxon>Spirocuta</taxon>
        <taxon>Euglenophyceae</taxon>
        <taxon>Eutreptiales</taxon>
        <taxon>Eutreptiaceae</taxon>
        <taxon>Eutreptiella</taxon>
    </lineage>
</organism>
<dbReference type="CDD" id="cd06606">
    <property type="entry name" value="STKc_MAPKKK"/>
    <property type="match status" value="1"/>
</dbReference>
<evidence type="ECO:0000313" key="10">
    <source>
        <dbReference type="EMBL" id="CAE0817523.1"/>
    </source>
</evidence>
<dbReference type="InterPro" id="IPR000719">
    <property type="entry name" value="Prot_kinase_dom"/>
</dbReference>
<evidence type="ECO:0000256" key="7">
    <source>
        <dbReference type="SAM" id="MobiDB-lite"/>
    </source>
</evidence>
<feature type="transmembrane region" description="Helical" evidence="8">
    <location>
        <begin position="785"/>
        <end position="807"/>
    </location>
</feature>
<dbReference type="PROSITE" id="PS50011">
    <property type="entry name" value="PROTEIN_KINASE_DOM"/>
    <property type="match status" value="1"/>
</dbReference>
<name>A0A7S4FWJ7_9EUGL</name>
<dbReference type="InterPro" id="IPR008271">
    <property type="entry name" value="Ser/Thr_kinase_AS"/>
</dbReference>
<evidence type="ECO:0000256" key="6">
    <source>
        <dbReference type="PROSITE-ProRule" id="PRU10141"/>
    </source>
</evidence>
<keyword evidence="8" id="KW-1133">Transmembrane helix</keyword>
<keyword evidence="4" id="KW-0418">Kinase</keyword>
<reference evidence="10" key="1">
    <citation type="submission" date="2021-01" db="EMBL/GenBank/DDBJ databases">
        <authorList>
            <person name="Corre E."/>
            <person name="Pelletier E."/>
            <person name="Niang G."/>
            <person name="Scheremetjew M."/>
            <person name="Finn R."/>
            <person name="Kale V."/>
            <person name="Holt S."/>
            <person name="Cochrane G."/>
            <person name="Meng A."/>
            <person name="Brown T."/>
            <person name="Cohen L."/>
        </authorList>
    </citation>
    <scope>NUCLEOTIDE SEQUENCE</scope>
    <source>
        <strain evidence="10">CCMP1594</strain>
    </source>
</reference>
<dbReference type="PROSITE" id="PS00108">
    <property type="entry name" value="PROTEIN_KINASE_ST"/>
    <property type="match status" value="1"/>
</dbReference>
<keyword evidence="8" id="KW-0472">Membrane</keyword>
<evidence type="ECO:0000256" key="2">
    <source>
        <dbReference type="ARBA" id="ARBA00022679"/>
    </source>
</evidence>
<feature type="region of interest" description="Disordered" evidence="7">
    <location>
        <begin position="1"/>
        <end position="21"/>
    </location>
</feature>
<proteinExistence type="inferred from homology"/>
<dbReference type="EMBL" id="HBJA01082138">
    <property type="protein sequence ID" value="CAE0817523.1"/>
    <property type="molecule type" value="Transcribed_RNA"/>
</dbReference>
<dbReference type="FunFam" id="3.30.200.20:FF:000387">
    <property type="entry name" value="Serine/threonine-protein kinase STE11"/>
    <property type="match status" value="1"/>
</dbReference>
<feature type="region of interest" description="Disordered" evidence="7">
    <location>
        <begin position="569"/>
        <end position="594"/>
    </location>
</feature>
<dbReference type="SUPFAM" id="SSF54277">
    <property type="entry name" value="CAD &amp; PB1 domains"/>
    <property type="match status" value="1"/>
</dbReference>
<evidence type="ECO:0000256" key="4">
    <source>
        <dbReference type="ARBA" id="ARBA00022777"/>
    </source>
</evidence>
<keyword evidence="8" id="KW-0812">Transmembrane</keyword>
<dbReference type="InterPro" id="IPR017441">
    <property type="entry name" value="Protein_kinase_ATP_BS"/>
</dbReference>
<sequence length="861" mass="95071">MNSPSSTRHVDTGSPSQQQAQRHISLDPLLVRHASLEPESHAEPTALRVKMISHHPDYVHNKLFSVRCEETLEQLHEKITKHTGLKQGDFSLFWEDAEKDRFALKLDSDWEEAVAYFIANGMTATVKMHLTGPNGVVDSIPPACSPLFQPRQPSGPCSPLSLPGDPWVTRLSTEPSTEADERRSSPVRTLSACDAASEDSFRTSSTATQAFPDPDLPFPGELSRTPSVFDRWNQPCPQTSVTLANMSFCTVDMRPPPSPLNGPADAHGERMQWRRGRVLGKGAYGTVYLGLNQGTGELLAVKQVCIEEEDTRQVQETYHQFKALAQEIRMMENLSHPNIVRYLGTDRTENGIYIFMEYIPGGSIASLLKQFGPFQEKLMSAYLKQILQGLNYLHGQHVLHRDIKGANILVSQKGEIKLADFGSSKSLQDIVQSVSVKNTFVGTAEWMAPEAITGKNQMPADIWSLACTVLEMTFADTPWSRTMDERWNGMTAIYYIATSNCTPNIPDDLLSEEACDFLNCCFQREPLARWTSAQLLQHPWVQVEIGSASSSTPSTPMQSKWIHEDMLASGESGVTSSDHELDSIDNNSPTHPQDLGQEILSFVGQEVRRTLSLSELPGVAVENELALPTEVAKGRRRRKKIRRNSTQGGIPMSLAMAGIGWDVSQRLHPSIQPIDTSIRSARSATSSATSSPTVKPSPVSPYGNINASFNGVVSANWGQRGEQRMPVMRNRKSKNYVNPGEMSPQSHRGSQASVVRHGSVRASNAEIRAHNQDVSSKVQGSSERMMYLVLIVMMISVVLAAFTQGFCRSMAEDKSNTTPSPVCLPIYNIGFPFDWMVLFVCYVCIGLSCVALPAAFFNAQP</sequence>
<dbReference type="SUPFAM" id="SSF56112">
    <property type="entry name" value="Protein kinase-like (PK-like)"/>
    <property type="match status" value="1"/>
</dbReference>
<dbReference type="InterPro" id="IPR011009">
    <property type="entry name" value="Kinase-like_dom_sf"/>
</dbReference>
<accession>A0A7S4FWJ7</accession>
<feature type="transmembrane region" description="Helical" evidence="8">
    <location>
        <begin position="835"/>
        <end position="857"/>
    </location>
</feature>
<gene>
    <name evidence="10" type="ORF">EGYM00163_LOCUS28689</name>
</gene>
<evidence type="ECO:0000259" key="9">
    <source>
        <dbReference type="PROSITE" id="PS50011"/>
    </source>
</evidence>
<dbReference type="Pfam" id="PF00069">
    <property type="entry name" value="Pkinase"/>
    <property type="match status" value="1"/>
</dbReference>
<dbReference type="PANTHER" id="PTHR48016">
    <property type="entry name" value="MAP KINASE KINASE KINASE SSK2-RELATED-RELATED"/>
    <property type="match status" value="1"/>
</dbReference>
<feature type="region of interest" description="Disordered" evidence="7">
    <location>
        <begin position="678"/>
        <end position="700"/>
    </location>
</feature>
<evidence type="ECO:0000256" key="5">
    <source>
        <dbReference type="ARBA" id="ARBA00022840"/>
    </source>
</evidence>
<protein>
    <recommendedName>
        <fullName evidence="9">Protein kinase domain-containing protein</fullName>
    </recommendedName>
</protein>
<keyword evidence="5 6" id="KW-0067">ATP-binding</keyword>
<dbReference type="GO" id="GO:0004672">
    <property type="term" value="F:protein kinase activity"/>
    <property type="evidence" value="ECO:0007669"/>
    <property type="project" value="InterPro"/>
</dbReference>
<keyword evidence="3 6" id="KW-0547">Nucleotide-binding</keyword>
<dbReference type="SMART" id="SM00220">
    <property type="entry name" value="S_TKc"/>
    <property type="match status" value="1"/>
</dbReference>
<evidence type="ECO:0000256" key="1">
    <source>
        <dbReference type="ARBA" id="ARBA00006529"/>
    </source>
</evidence>
<dbReference type="PANTHER" id="PTHR48016:SF56">
    <property type="entry name" value="MAPKK KINASE"/>
    <property type="match status" value="1"/>
</dbReference>
<dbReference type="PROSITE" id="PS00107">
    <property type="entry name" value="PROTEIN_KINASE_ATP"/>
    <property type="match status" value="1"/>
</dbReference>